<keyword evidence="4" id="KW-1185">Reference proteome</keyword>
<evidence type="ECO:0000313" key="4">
    <source>
        <dbReference type="Proteomes" id="UP000236379"/>
    </source>
</evidence>
<evidence type="ECO:0000313" key="3">
    <source>
        <dbReference type="EMBL" id="PNY82306.1"/>
    </source>
</evidence>
<keyword evidence="2" id="KW-0732">Signal</keyword>
<feature type="chain" id="PRO_5014418852" evidence="2">
    <location>
        <begin position="29"/>
        <end position="286"/>
    </location>
</feature>
<name>A0A2K3V0I9_9DEIO</name>
<proteinExistence type="predicted"/>
<feature type="compositionally biased region" description="Pro residues" evidence="1">
    <location>
        <begin position="34"/>
        <end position="56"/>
    </location>
</feature>
<protein>
    <submittedName>
        <fullName evidence="3">Uncharacterized protein</fullName>
    </submittedName>
</protein>
<dbReference type="RefSeq" id="WP_103312740.1">
    <property type="nucleotide sequence ID" value="NZ_PPPD01000001.1"/>
</dbReference>
<gene>
    <name evidence="3" type="ORF">CVO96_13890</name>
</gene>
<feature type="region of interest" description="Disordered" evidence="1">
    <location>
        <begin position="30"/>
        <end position="65"/>
    </location>
</feature>
<dbReference type="Proteomes" id="UP000236379">
    <property type="component" value="Unassembled WGS sequence"/>
</dbReference>
<dbReference type="EMBL" id="PPPD01000001">
    <property type="protein sequence ID" value="PNY82306.1"/>
    <property type="molecule type" value="Genomic_DNA"/>
</dbReference>
<dbReference type="AlphaFoldDB" id="A0A2K3V0I9"/>
<feature type="signal peptide" evidence="2">
    <location>
        <begin position="1"/>
        <end position="28"/>
    </location>
</feature>
<evidence type="ECO:0000256" key="1">
    <source>
        <dbReference type="SAM" id="MobiDB-lite"/>
    </source>
</evidence>
<dbReference type="OrthoDB" id="68506at2"/>
<organism evidence="3 4">
    <name type="scientific">Deinococcus koreensis</name>
    <dbReference type="NCBI Taxonomy" id="2054903"/>
    <lineage>
        <taxon>Bacteria</taxon>
        <taxon>Thermotogati</taxon>
        <taxon>Deinococcota</taxon>
        <taxon>Deinococci</taxon>
        <taxon>Deinococcales</taxon>
        <taxon>Deinococcaceae</taxon>
        <taxon>Deinococcus</taxon>
    </lineage>
</organism>
<comment type="caution">
    <text evidence="3">The sequence shown here is derived from an EMBL/GenBank/DDBJ whole genome shotgun (WGS) entry which is preliminary data.</text>
</comment>
<evidence type="ECO:0000256" key="2">
    <source>
        <dbReference type="SAM" id="SignalP"/>
    </source>
</evidence>
<accession>A0A2K3V0I9</accession>
<reference evidence="3 4" key="1">
    <citation type="submission" date="2018-01" db="EMBL/GenBank/DDBJ databases">
        <title>Deinococcus koreensis sp. nov., a radiation-resistant bacterium isolated from river water.</title>
        <authorList>
            <person name="Choi A."/>
        </authorList>
    </citation>
    <scope>NUCLEOTIDE SEQUENCE [LARGE SCALE GENOMIC DNA]</scope>
    <source>
        <strain evidence="3 4">SJW1-2</strain>
    </source>
</reference>
<sequence length="286" mass="28194">MVSHSASLRAGLLTLLMTSALVLPSAHAQTAPAPTAPAPMAPAQPAPAAAPAPTSPSTPAKATTSGATTQAVSAVAVELSAAVRGQIVSCPAALKLSPRAVCLYVKSGAASLRPLIKGRLSGRTAGDWKITGKSSTLLVSQKAGGSVGAFVLLSSLADQESLVVVDAVQAAAAPAAKIAVPAGVTRGQPYVLGSDLAGVVKVTSLGAGKFRLSTEDQQPLTVTVGQRSAQTQGGSVELPLAPATDGRNLIFPVSGLRALGCTVTPAASGLTVACGVESVGLKPIVF</sequence>